<dbReference type="SMART" id="SM00220">
    <property type="entry name" value="S_TKc"/>
    <property type="match status" value="1"/>
</dbReference>
<dbReference type="Proteomes" id="UP001164506">
    <property type="component" value="Chromosome"/>
</dbReference>
<keyword evidence="3" id="KW-0808">Transferase</keyword>
<dbReference type="PROSITE" id="PS00107">
    <property type="entry name" value="PROTEIN_KINASE_ATP"/>
    <property type="match status" value="1"/>
</dbReference>
<dbReference type="PANTHER" id="PTHR24348:SF68">
    <property type="entry name" value="SERINE_THREONINE-PROTEIN KINASE ATG1C"/>
    <property type="match status" value="1"/>
</dbReference>
<dbReference type="InterPro" id="IPR011009">
    <property type="entry name" value="Kinase-like_dom_sf"/>
</dbReference>
<evidence type="ECO:0000256" key="1">
    <source>
        <dbReference type="PROSITE-ProRule" id="PRU10141"/>
    </source>
</evidence>
<dbReference type="RefSeq" id="WP_190105650.1">
    <property type="nucleotide sequence ID" value="NZ_BMUH01000012.1"/>
</dbReference>
<dbReference type="InterPro" id="IPR000719">
    <property type="entry name" value="Prot_kinase_dom"/>
</dbReference>
<dbReference type="PANTHER" id="PTHR24348">
    <property type="entry name" value="SERINE/THREONINE-PROTEIN KINASE UNC-51-RELATED"/>
    <property type="match status" value="1"/>
</dbReference>
<protein>
    <submittedName>
        <fullName evidence="3">Serine/threonine protein kinase</fullName>
    </submittedName>
</protein>
<keyword evidence="3" id="KW-0418">Kinase</keyword>
<keyword evidence="3" id="KW-0723">Serine/threonine-protein kinase</keyword>
<dbReference type="GeneID" id="95598507"/>
<feature type="domain" description="Protein kinase" evidence="2">
    <location>
        <begin position="13"/>
        <end position="293"/>
    </location>
</feature>
<proteinExistence type="predicted"/>
<dbReference type="EMBL" id="CP084204">
    <property type="protein sequence ID" value="UZX19872.1"/>
    <property type="molecule type" value="Genomic_DNA"/>
</dbReference>
<keyword evidence="1" id="KW-0547">Nucleotide-binding</keyword>
<dbReference type="InterPro" id="IPR017441">
    <property type="entry name" value="Protein_kinase_ATP_BS"/>
</dbReference>
<organism evidence="3 4">
    <name type="scientific">Streptomyces tanashiensis</name>
    <dbReference type="NCBI Taxonomy" id="67367"/>
    <lineage>
        <taxon>Bacteria</taxon>
        <taxon>Bacillati</taxon>
        <taxon>Actinomycetota</taxon>
        <taxon>Actinomycetes</taxon>
        <taxon>Kitasatosporales</taxon>
        <taxon>Streptomycetaceae</taxon>
        <taxon>Streptomyces</taxon>
    </lineage>
</organism>
<evidence type="ECO:0000259" key="2">
    <source>
        <dbReference type="PROSITE" id="PS50011"/>
    </source>
</evidence>
<evidence type="ECO:0000313" key="3">
    <source>
        <dbReference type="EMBL" id="UZX19872.1"/>
    </source>
</evidence>
<keyword evidence="1" id="KW-0067">ATP-binding</keyword>
<name>A0ABY6QT54_9ACTN</name>
<dbReference type="PROSITE" id="PS50011">
    <property type="entry name" value="PROTEIN_KINASE_DOM"/>
    <property type="match status" value="1"/>
</dbReference>
<dbReference type="InterPro" id="IPR045269">
    <property type="entry name" value="Atg1-like"/>
</dbReference>
<accession>A0ABY6QT54</accession>
<dbReference type="SUPFAM" id="SSF56112">
    <property type="entry name" value="Protein kinase-like (PK-like)"/>
    <property type="match status" value="1"/>
</dbReference>
<reference evidence="3" key="1">
    <citation type="submission" date="2021-09" db="EMBL/GenBank/DDBJ databases">
        <title>Complete genome sequence and metabolic characterization of Streptomyces tanashiensis DSM 731 the producer of antibacterial Kalafungin and diverse secondary metabolites.</title>
        <authorList>
            <person name="Abbasi M.N."/>
            <person name="Anwar M.N."/>
            <person name="Alam K."/>
            <person name="Shoaib M."/>
            <person name="Lin Z."/>
            <person name="Hayat M."/>
            <person name="Ali M.I."/>
            <person name="Malik H.M.T."/>
            <person name="Ahmed I."/>
            <person name="Li A."/>
            <person name="Hailong Wang H."/>
            <person name="Zhang Y."/>
        </authorList>
    </citation>
    <scope>NUCLEOTIDE SEQUENCE</scope>
    <source>
        <strain evidence="3">Kala</strain>
    </source>
</reference>
<keyword evidence="4" id="KW-1185">Reference proteome</keyword>
<dbReference type="Gene3D" id="1.10.510.10">
    <property type="entry name" value="Transferase(Phosphotransferase) domain 1"/>
    <property type="match status" value="1"/>
</dbReference>
<sequence>MDEESRLPDIPGWVLRKELGRGGMGVVYEAVEPTTGRRRALKAVHIPVPAPSPDATALFEREIRMCGRLRHPHIVRVDDIGRTSSLSYFVMELCDGGSLMDRVAADGPMPVEEAVPLFLQVLDALTYAHTWGATVHRDIKPQNILLTRGPDGGPVAKVADFGLAKAYQAAGTSGLTQTGAVAGTPAFMPRVQVVNYKYAKPPVDVWSAAASLYFVVTGHTPRDFTPGRNPWLTVTTALAIPARDRGVPLPEDLGALLDRALTDEPDGMFSTAEQLAVELRDLPARKSRSGHAR</sequence>
<feature type="binding site" evidence="1">
    <location>
        <position position="42"/>
    </location>
    <ligand>
        <name>ATP</name>
        <dbReference type="ChEBI" id="CHEBI:30616"/>
    </ligand>
</feature>
<dbReference type="GO" id="GO:0004674">
    <property type="term" value="F:protein serine/threonine kinase activity"/>
    <property type="evidence" value="ECO:0007669"/>
    <property type="project" value="UniProtKB-KW"/>
</dbReference>
<dbReference type="CDD" id="cd14014">
    <property type="entry name" value="STKc_PknB_like"/>
    <property type="match status" value="1"/>
</dbReference>
<evidence type="ECO:0000313" key="4">
    <source>
        <dbReference type="Proteomes" id="UP001164506"/>
    </source>
</evidence>
<dbReference type="Pfam" id="PF00069">
    <property type="entry name" value="Pkinase"/>
    <property type="match status" value="1"/>
</dbReference>
<gene>
    <name evidence="3" type="ORF">LDH80_03650</name>
</gene>